<dbReference type="PRINTS" id="PR00039">
    <property type="entry name" value="HTHLYSR"/>
</dbReference>
<evidence type="ECO:0000313" key="7">
    <source>
        <dbReference type="Proteomes" id="UP000000784"/>
    </source>
</evidence>
<dbReference type="SUPFAM" id="SSF53850">
    <property type="entry name" value="Periplasmic binding protein-like II"/>
    <property type="match status" value="1"/>
</dbReference>
<evidence type="ECO:0000259" key="5">
    <source>
        <dbReference type="PROSITE" id="PS50931"/>
    </source>
</evidence>
<evidence type="ECO:0000313" key="6">
    <source>
        <dbReference type="EMBL" id="ABX38449.1"/>
    </source>
</evidence>
<dbReference type="InterPro" id="IPR005119">
    <property type="entry name" value="LysR_subst-bd"/>
</dbReference>
<feature type="domain" description="HTH lysR-type" evidence="5">
    <location>
        <begin position="9"/>
        <end position="66"/>
    </location>
</feature>
<dbReference type="PROSITE" id="PS50931">
    <property type="entry name" value="HTH_LYSR"/>
    <property type="match status" value="1"/>
</dbReference>
<dbReference type="HOGENOM" id="CLU_039613_6_3_4"/>
<sequence length="316" mass="34255">MQAPPVQPMNFKQLEAFQAIMLSGSTTGAAERLGLSQPGISRLLAQLEQDLGLRLFIREKGRLVPTQEAEALLHDAQVLMDSAQCFRRHAEQLRLGGFKRRLLKVAVPGTLATSLMPAIAHQFMQAHPDVVLEVLSGSYTETERALLSRDADIGLVRLPMTMPGLRTRACLESEAVCIMPRGHALQALDEVTPSDLVDAPLILLGRQREIRQEIDMAFRHARVQPRVAVEVHSVGEACAHVAQGLGVSMVNGLLASYCQPGALSSRPFRPRIRYQLAIASLEAAAPSPLQDTLIALLVQAIVATGHAAPVDDMPKA</sequence>
<dbReference type="CDD" id="cd08415">
    <property type="entry name" value="PBP2_LysR_opines_like"/>
    <property type="match status" value="1"/>
</dbReference>
<reference evidence="6 7" key="1">
    <citation type="journal article" date="2004" name="Appl. Environ. Microbiol.">
        <title>Mineralization of individual congeners of linear alkylbenzenesulfonate by defined pairs of heterotrophic bacteria.</title>
        <authorList>
            <person name="Schleheck D."/>
            <person name="Knepper T.P."/>
            <person name="Fischer K."/>
            <person name="Cook A.M."/>
        </authorList>
    </citation>
    <scope>NUCLEOTIDE SEQUENCE [LARGE SCALE GENOMIC DNA]</scope>
    <source>
        <strain evidence="7">DSM 14801 / SPH-1</strain>
    </source>
</reference>
<dbReference type="Pfam" id="PF00126">
    <property type="entry name" value="HTH_1"/>
    <property type="match status" value="1"/>
</dbReference>
<evidence type="ECO:0000256" key="4">
    <source>
        <dbReference type="ARBA" id="ARBA00023163"/>
    </source>
</evidence>
<reference evidence="7" key="2">
    <citation type="submission" date="2007-11" db="EMBL/GenBank/DDBJ databases">
        <title>Complete sequence of Delftia acidovorans DSM 14801 / SPH-1.</title>
        <authorList>
            <person name="Copeland A."/>
            <person name="Lucas S."/>
            <person name="Lapidus A."/>
            <person name="Barry K."/>
            <person name="Glavina del Rio T."/>
            <person name="Dalin E."/>
            <person name="Tice H."/>
            <person name="Pitluck S."/>
            <person name="Lowry S."/>
            <person name="Clum A."/>
            <person name="Schmutz J."/>
            <person name="Larimer F."/>
            <person name="Land M."/>
            <person name="Hauser L."/>
            <person name="Kyrpides N."/>
            <person name="Kim E."/>
            <person name="Schleheck D."/>
            <person name="Richardson P."/>
        </authorList>
    </citation>
    <scope>NUCLEOTIDE SEQUENCE [LARGE SCALE GENOMIC DNA]</scope>
    <source>
        <strain evidence="7">DSM 14801 / SPH-1</strain>
    </source>
</reference>
<dbReference type="Pfam" id="PF03466">
    <property type="entry name" value="LysR_substrate"/>
    <property type="match status" value="1"/>
</dbReference>
<dbReference type="InterPro" id="IPR037424">
    <property type="entry name" value="NocR_PBP2"/>
</dbReference>
<dbReference type="SUPFAM" id="SSF46785">
    <property type="entry name" value="Winged helix' DNA-binding domain"/>
    <property type="match status" value="1"/>
</dbReference>
<dbReference type="KEGG" id="dac:Daci_5821"/>
<name>A9C0Y6_DELAS</name>
<dbReference type="InterPro" id="IPR000847">
    <property type="entry name" value="LysR_HTH_N"/>
</dbReference>
<dbReference type="PANTHER" id="PTHR30427">
    <property type="entry name" value="TRANSCRIPTIONAL ACTIVATOR PROTEIN LYSR"/>
    <property type="match status" value="1"/>
</dbReference>
<keyword evidence="3" id="KW-0238">DNA-binding</keyword>
<dbReference type="EMBL" id="CP000884">
    <property type="protein sequence ID" value="ABX38449.1"/>
    <property type="molecule type" value="Genomic_DNA"/>
</dbReference>
<keyword evidence="4" id="KW-0804">Transcription</keyword>
<dbReference type="PANTHER" id="PTHR30427:SF1">
    <property type="entry name" value="TRANSCRIPTIONAL ACTIVATOR PROTEIN LYSR"/>
    <property type="match status" value="1"/>
</dbReference>
<dbReference type="GO" id="GO:0043565">
    <property type="term" value="F:sequence-specific DNA binding"/>
    <property type="evidence" value="ECO:0007669"/>
    <property type="project" value="TreeGrafter"/>
</dbReference>
<dbReference type="InterPro" id="IPR036390">
    <property type="entry name" value="WH_DNA-bd_sf"/>
</dbReference>
<keyword evidence="2" id="KW-0805">Transcription regulation</keyword>
<evidence type="ECO:0000256" key="2">
    <source>
        <dbReference type="ARBA" id="ARBA00023015"/>
    </source>
</evidence>
<protein>
    <submittedName>
        <fullName evidence="6">Transcriptional regulator, LysR family</fullName>
    </submittedName>
</protein>
<dbReference type="Gene3D" id="3.40.190.290">
    <property type="match status" value="1"/>
</dbReference>
<dbReference type="GO" id="GO:0010628">
    <property type="term" value="P:positive regulation of gene expression"/>
    <property type="evidence" value="ECO:0007669"/>
    <property type="project" value="TreeGrafter"/>
</dbReference>
<accession>A9C0Y6</accession>
<dbReference type="Proteomes" id="UP000000784">
    <property type="component" value="Chromosome"/>
</dbReference>
<comment type="similarity">
    <text evidence="1">Belongs to the LysR transcriptional regulatory family.</text>
</comment>
<dbReference type="AlphaFoldDB" id="A9C0Y6"/>
<evidence type="ECO:0000256" key="3">
    <source>
        <dbReference type="ARBA" id="ARBA00023125"/>
    </source>
</evidence>
<dbReference type="InterPro" id="IPR036388">
    <property type="entry name" value="WH-like_DNA-bd_sf"/>
</dbReference>
<dbReference type="Gene3D" id="1.10.10.10">
    <property type="entry name" value="Winged helix-like DNA-binding domain superfamily/Winged helix DNA-binding domain"/>
    <property type="match status" value="1"/>
</dbReference>
<organism evidence="6 7">
    <name type="scientific">Delftia acidovorans (strain DSM 14801 / SPH-1)</name>
    <dbReference type="NCBI Taxonomy" id="398578"/>
    <lineage>
        <taxon>Bacteria</taxon>
        <taxon>Pseudomonadati</taxon>
        <taxon>Pseudomonadota</taxon>
        <taxon>Betaproteobacteria</taxon>
        <taxon>Burkholderiales</taxon>
        <taxon>Comamonadaceae</taxon>
        <taxon>Delftia</taxon>
    </lineage>
</organism>
<proteinExistence type="inferred from homology"/>
<evidence type="ECO:0000256" key="1">
    <source>
        <dbReference type="ARBA" id="ARBA00009437"/>
    </source>
</evidence>
<dbReference type="STRING" id="398578.Daci_5821"/>
<dbReference type="eggNOG" id="COG0583">
    <property type="taxonomic scope" value="Bacteria"/>
</dbReference>
<gene>
    <name evidence="6" type="ordered locus">Daci_5821</name>
</gene>
<dbReference type="GO" id="GO:0003700">
    <property type="term" value="F:DNA-binding transcription factor activity"/>
    <property type="evidence" value="ECO:0007669"/>
    <property type="project" value="InterPro"/>
</dbReference>
<keyword evidence="7" id="KW-1185">Reference proteome</keyword>